<comment type="caution">
    <text evidence="2">The sequence shown here is derived from an EMBL/GenBank/DDBJ whole genome shotgun (WGS) entry which is preliminary data.</text>
</comment>
<dbReference type="EMBL" id="JANPWB010000008">
    <property type="protein sequence ID" value="KAJ1165048.1"/>
    <property type="molecule type" value="Genomic_DNA"/>
</dbReference>
<feature type="region of interest" description="Disordered" evidence="1">
    <location>
        <begin position="33"/>
        <end position="83"/>
    </location>
</feature>
<evidence type="ECO:0000313" key="2">
    <source>
        <dbReference type="EMBL" id="KAJ1165048.1"/>
    </source>
</evidence>
<sequence length="83" mass="9453">MAWDARRRIQTYHEEQPLRNLLPQTGSCREAVTARAAPPCIGGSPRGNQVNTRRAKENQSVQEEEGHQKQQHAQGPGQWCHRK</sequence>
<proteinExistence type="predicted"/>
<reference evidence="2" key="1">
    <citation type="journal article" date="2022" name="bioRxiv">
        <title>Sequencing and chromosome-scale assembly of the giantPleurodeles waltlgenome.</title>
        <authorList>
            <person name="Brown T."/>
            <person name="Elewa A."/>
            <person name="Iarovenko S."/>
            <person name="Subramanian E."/>
            <person name="Araus A.J."/>
            <person name="Petzold A."/>
            <person name="Susuki M."/>
            <person name="Suzuki K.-i.T."/>
            <person name="Hayashi T."/>
            <person name="Toyoda A."/>
            <person name="Oliveira C."/>
            <person name="Osipova E."/>
            <person name="Leigh N.D."/>
            <person name="Simon A."/>
            <person name="Yun M.H."/>
        </authorList>
    </citation>
    <scope>NUCLEOTIDE SEQUENCE</scope>
    <source>
        <strain evidence="2">20211129_DDA</strain>
        <tissue evidence="2">Liver</tissue>
    </source>
</reference>
<accession>A0AAV7SLW4</accession>
<name>A0AAV7SLW4_PLEWA</name>
<protein>
    <submittedName>
        <fullName evidence="2">Uncharacterized protein</fullName>
    </submittedName>
</protein>
<organism evidence="2 3">
    <name type="scientific">Pleurodeles waltl</name>
    <name type="common">Iberian ribbed newt</name>
    <dbReference type="NCBI Taxonomy" id="8319"/>
    <lineage>
        <taxon>Eukaryota</taxon>
        <taxon>Metazoa</taxon>
        <taxon>Chordata</taxon>
        <taxon>Craniata</taxon>
        <taxon>Vertebrata</taxon>
        <taxon>Euteleostomi</taxon>
        <taxon>Amphibia</taxon>
        <taxon>Batrachia</taxon>
        <taxon>Caudata</taxon>
        <taxon>Salamandroidea</taxon>
        <taxon>Salamandridae</taxon>
        <taxon>Pleurodelinae</taxon>
        <taxon>Pleurodeles</taxon>
    </lineage>
</organism>
<gene>
    <name evidence="2" type="ORF">NDU88_005478</name>
</gene>
<keyword evidence="3" id="KW-1185">Reference proteome</keyword>
<dbReference type="Proteomes" id="UP001066276">
    <property type="component" value="Chromosome 4_2"/>
</dbReference>
<dbReference type="AlphaFoldDB" id="A0AAV7SLW4"/>
<evidence type="ECO:0000256" key="1">
    <source>
        <dbReference type="SAM" id="MobiDB-lite"/>
    </source>
</evidence>
<evidence type="ECO:0000313" key="3">
    <source>
        <dbReference type="Proteomes" id="UP001066276"/>
    </source>
</evidence>